<comment type="caution">
    <text evidence="3">The sequence shown here is derived from an EMBL/GenBank/DDBJ whole genome shotgun (WGS) entry which is preliminary data.</text>
</comment>
<proteinExistence type="predicted"/>
<sequence length="225" mass="25654">MKPHTGNRRASATQHATPHRRPHVATAVCATPTNVLSPLQLFFFVFFHLNLPTRSLFHLITTIAAVFFHYHQHRPPFFYLIFTDLNDFFHICMILVCPTPVPCFLVCFDFSISGDQSTLEISSTPRYGGSGGESEKKERVKLEQFELGAEGLVGGGGGGMEGWMAVERKGREICSDFNFFLCFVMSWHFFLFMFLLLNLPPKVVQEWYVHLRGSTYQNSFLSNET</sequence>
<dbReference type="Proteomes" id="UP000265566">
    <property type="component" value="Chromosome 4"/>
</dbReference>
<feature type="transmembrane region" description="Helical" evidence="2">
    <location>
        <begin position="177"/>
        <end position="197"/>
    </location>
</feature>
<accession>A0A396IF63</accession>
<evidence type="ECO:0000313" key="3">
    <source>
        <dbReference type="EMBL" id="RHN64230.1"/>
    </source>
</evidence>
<gene>
    <name evidence="3" type="ORF">MtrunA17_Chr4g0066821</name>
</gene>
<feature type="transmembrane region" description="Helical" evidence="2">
    <location>
        <begin position="41"/>
        <end position="68"/>
    </location>
</feature>
<evidence type="ECO:0008006" key="4">
    <source>
        <dbReference type="Google" id="ProtNLM"/>
    </source>
</evidence>
<keyword evidence="2" id="KW-1133">Transmembrane helix</keyword>
<evidence type="ECO:0000256" key="1">
    <source>
        <dbReference type="SAM" id="MobiDB-lite"/>
    </source>
</evidence>
<evidence type="ECO:0000256" key="2">
    <source>
        <dbReference type="SAM" id="Phobius"/>
    </source>
</evidence>
<keyword evidence="2" id="KW-0472">Membrane</keyword>
<name>A0A396IF63_MEDTR</name>
<dbReference type="EMBL" id="PSQE01000004">
    <property type="protein sequence ID" value="RHN64230.1"/>
    <property type="molecule type" value="Genomic_DNA"/>
</dbReference>
<protein>
    <recommendedName>
        <fullName evidence="4">Transmembrane protein</fullName>
    </recommendedName>
</protein>
<dbReference type="AlphaFoldDB" id="A0A396IF63"/>
<reference evidence="3" key="1">
    <citation type="journal article" date="2018" name="Nat. Plants">
        <title>Whole-genome landscape of Medicago truncatula symbiotic genes.</title>
        <authorList>
            <person name="Pecrix Y."/>
            <person name="Gamas P."/>
            <person name="Carrere S."/>
        </authorList>
    </citation>
    <scope>NUCLEOTIDE SEQUENCE</scope>
    <source>
        <tissue evidence="3">Leaves</tissue>
    </source>
</reference>
<feature type="transmembrane region" description="Helical" evidence="2">
    <location>
        <begin position="88"/>
        <end position="108"/>
    </location>
</feature>
<feature type="region of interest" description="Disordered" evidence="1">
    <location>
        <begin position="1"/>
        <end position="20"/>
    </location>
</feature>
<organism evidence="3">
    <name type="scientific">Medicago truncatula</name>
    <name type="common">Barrel medic</name>
    <name type="synonym">Medicago tribuloides</name>
    <dbReference type="NCBI Taxonomy" id="3880"/>
    <lineage>
        <taxon>Eukaryota</taxon>
        <taxon>Viridiplantae</taxon>
        <taxon>Streptophyta</taxon>
        <taxon>Embryophyta</taxon>
        <taxon>Tracheophyta</taxon>
        <taxon>Spermatophyta</taxon>
        <taxon>Magnoliopsida</taxon>
        <taxon>eudicotyledons</taxon>
        <taxon>Gunneridae</taxon>
        <taxon>Pentapetalae</taxon>
        <taxon>rosids</taxon>
        <taxon>fabids</taxon>
        <taxon>Fabales</taxon>
        <taxon>Fabaceae</taxon>
        <taxon>Papilionoideae</taxon>
        <taxon>50 kb inversion clade</taxon>
        <taxon>NPAAA clade</taxon>
        <taxon>Hologalegina</taxon>
        <taxon>IRL clade</taxon>
        <taxon>Trifolieae</taxon>
        <taxon>Medicago</taxon>
    </lineage>
</organism>
<dbReference type="Gramene" id="rna27020">
    <property type="protein sequence ID" value="RHN64230.1"/>
    <property type="gene ID" value="gene27020"/>
</dbReference>
<keyword evidence="2" id="KW-0812">Transmembrane</keyword>